<accession>X2EXA5</accession>
<sequence length="69" mass="8134">MPVATPHRAQRRFQHRAPSSTHRGWTGRDSSYCRHPDITVFLRQTSHSAILRYSRYWLIQPFSVTVNNP</sequence>
<proteinExistence type="predicted"/>
<reference evidence="2" key="1">
    <citation type="submission" date="2013-12" db="EMBL/GenBank/DDBJ databases">
        <title>Isolation and characterization of two novel temperate phages for facultative methylotroph Raoultella.</title>
        <authorList>
            <person name="Zamani I."/>
            <person name="Bouzari M."/>
            <person name="Emtiazi G."/>
            <person name="Ghasemi S.M."/>
            <person name="Chang H.-I."/>
        </authorList>
    </citation>
    <scope>NUCLEOTIDE SEQUENCE</scope>
    <source>
        <strain evidence="2">ISF6</strain>
    </source>
</reference>
<feature type="region of interest" description="Disordered" evidence="1">
    <location>
        <begin position="1"/>
        <end position="29"/>
    </location>
</feature>
<dbReference type="EMBL" id="KF964563">
    <property type="protein sequence ID" value="AHM63670.1"/>
    <property type="molecule type" value="Genomic_DNA"/>
</dbReference>
<evidence type="ECO:0000256" key="1">
    <source>
        <dbReference type="SAM" id="MobiDB-lite"/>
    </source>
</evidence>
<name>X2EXA5_9CAUD</name>
<evidence type="ECO:0000313" key="2">
    <source>
        <dbReference type="EMBL" id="AHM63670.1"/>
    </source>
</evidence>
<protein>
    <submittedName>
        <fullName evidence="2">Uncharacterized protein</fullName>
    </submittedName>
</protein>
<organism evidence="2">
    <name type="scientific">Raoultella phage vB_RorM-ISF6</name>
    <dbReference type="NCBI Taxonomy" id="1470464"/>
    <lineage>
        <taxon>Viruses</taxon>
        <taxon>Duplodnaviria</taxon>
        <taxon>Heunggongvirae</taxon>
        <taxon>Uroviricota</taxon>
        <taxon>Caudoviricetes</taxon>
    </lineage>
</organism>